<gene>
    <name evidence="4" type="ORF">TI39_contig353g00042</name>
</gene>
<organism evidence="4 5">
    <name type="scientific">Zymoseptoria brevis</name>
    <dbReference type="NCBI Taxonomy" id="1047168"/>
    <lineage>
        <taxon>Eukaryota</taxon>
        <taxon>Fungi</taxon>
        <taxon>Dikarya</taxon>
        <taxon>Ascomycota</taxon>
        <taxon>Pezizomycotina</taxon>
        <taxon>Dothideomycetes</taxon>
        <taxon>Dothideomycetidae</taxon>
        <taxon>Mycosphaerellales</taxon>
        <taxon>Mycosphaerellaceae</taxon>
        <taxon>Zymoseptoria</taxon>
    </lineage>
</organism>
<name>A0A0F4GQN5_9PEZI</name>
<evidence type="ECO:0000256" key="1">
    <source>
        <dbReference type="ARBA" id="ARBA00010322"/>
    </source>
</evidence>
<evidence type="ECO:0000256" key="3">
    <source>
        <dbReference type="ARBA" id="ARBA00022840"/>
    </source>
</evidence>
<evidence type="ECO:0000313" key="4">
    <source>
        <dbReference type="EMBL" id="KJX99726.1"/>
    </source>
</evidence>
<dbReference type="GO" id="GO:0005524">
    <property type="term" value="F:ATP binding"/>
    <property type="evidence" value="ECO:0007669"/>
    <property type="project" value="UniProtKB-KW"/>
</dbReference>
<dbReference type="PANTHER" id="PTHR12169:SF26">
    <property type="entry name" value="EF-HAND DOMAIN-CONTAINING PROTEIN"/>
    <property type="match status" value="1"/>
</dbReference>
<evidence type="ECO:0000256" key="2">
    <source>
        <dbReference type="ARBA" id="ARBA00022741"/>
    </source>
</evidence>
<sequence length="424" mass="47123">MSISSLKAAYKTLLQRNRLRVDPHQANLVTRLASLQDELVNTNGNRPSHTPKGLYIYGTVGTGKSRIADLFSDTLPSHISRRRVHFHEFMNDIHSRLHIARSASGYAGDPLVKIGRTIREESRVLCFDEFQVTDIADAMILGRLFGSIWREGGVMVSTSNRHPDGLYENGLNRDVVMPFIREVQRRCEVWEIGGREDYRMSSLREGAEAKRVETFLTERRDFDERLEQAMEGQPLERVSLPVYGSRNMKVNAVPSGRDVEDGGRRLSLISGTFDEFCLAFLGSADYHALCSNTSTIFLSGLRQFGSGEKDCVRRFITLIDLAYEKRTRVICHSTVPLAEMFANIVPVDSKLRNQLAAGMRVRGEGGASSSMMSTFIGETEWSATGLAEASLATGGAGETDVGFAVGRAISRLYEMGSSEYGVRD</sequence>
<dbReference type="Proteomes" id="UP000033647">
    <property type="component" value="Unassembled WGS sequence"/>
</dbReference>
<dbReference type="AlphaFoldDB" id="A0A0F4GQN5"/>
<dbReference type="GO" id="GO:0005739">
    <property type="term" value="C:mitochondrion"/>
    <property type="evidence" value="ECO:0007669"/>
    <property type="project" value="TreeGrafter"/>
</dbReference>
<dbReference type="InterPro" id="IPR027417">
    <property type="entry name" value="P-loop_NTPase"/>
</dbReference>
<dbReference type="Pfam" id="PF03969">
    <property type="entry name" value="AFG1_ATPase"/>
    <property type="match status" value="1"/>
</dbReference>
<keyword evidence="3" id="KW-0067">ATP-binding</keyword>
<dbReference type="PANTHER" id="PTHR12169">
    <property type="entry name" value="ATPASE N2B"/>
    <property type="match status" value="1"/>
</dbReference>
<comment type="similarity">
    <text evidence="1">Belongs to the AFG1 ATPase family.</text>
</comment>
<dbReference type="NCBIfam" id="NF040713">
    <property type="entry name" value="ZapE"/>
    <property type="match status" value="1"/>
</dbReference>
<dbReference type="EMBL" id="LAFY01000345">
    <property type="protein sequence ID" value="KJX99726.1"/>
    <property type="molecule type" value="Genomic_DNA"/>
</dbReference>
<dbReference type="GO" id="GO:0016887">
    <property type="term" value="F:ATP hydrolysis activity"/>
    <property type="evidence" value="ECO:0007669"/>
    <property type="project" value="InterPro"/>
</dbReference>
<accession>A0A0F4GQN5</accession>
<comment type="caution">
    <text evidence="4">The sequence shown here is derived from an EMBL/GenBank/DDBJ whole genome shotgun (WGS) entry which is preliminary data.</text>
</comment>
<dbReference type="InterPro" id="IPR005654">
    <property type="entry name" value="ATPase_AFG1-like"/>
</dbReference>
<dbReference type="OrthoDB" id="548867at2759"/>
<dbReference type="Gene3D" id="3.40.50.300">
    <property type="entry name" value="P-loop containing nucleotide triphosphate hydrolases"/>
    <property type="match status" value="1"/>
</dbReference>
<evidence type="ECO:0000313" key="5">
    <source>
        <dbReference type="Proteomes" id="UP000033647"/>
    </source>
</evidence>
<proteinExistence type="inferred from homology"/>
<keyword evidence="2" id="KW-0547">Nucleotide-binding</keyword>
<reference evidence="4 5" key="1">
    <citation type="submission" date="2015-03" db="EMBL/GenBank/DDBJ databases">
        <title>RNA-seq based gene annotation and comparative genomics of four Zymoseptoria species reveal species-specific pathogenicity related genes and transposable element activity.</title>
        <authorList>
            <person name="Grandaubert J."/>
            <person name="Bhattacharyya A."/>
            <person name="Stukenbrock E.H."/>
        </authorList>
    </citation>
    <scope>NUCLEOTIDE SEQUENCE [LARGE SCALE GENOMIC DNA]</scope>
    <source>
        <strain evidence="4 5">Zb18110</strain>
    </source>
</reference>
<protein>
    <submittedName>
        <fullName evidence="4">AFG1-like ATPase family protein isoform 1</fullName>
    </submittedName>
</protein>
<dbReference type="SUPFAM" id="SSF52540">
    <property type="entry name" value="P-loop containing nucleoside triphosphate hydrolases"/>
    <property type="match status" value="1"/>
</dbReference>
<keyword evidence="5" id="KW-1185">Reference proteome</keyword>